<dbReference type="Pfam" id="PF03323">
    <property type="entry name" value="GerA"/>
    <property type="match status" value="1"/>
</dbReference>
<dbReference type="InterPro" id="IPR050768">
    <property type="entry name" value="UPF0353/GerABKA_families"/>
</dbReference>
<dbReference type="Proteomes" id="UP001139365">
    <property type="component" value="Unassembled WGS sequence"/>
</dbReference>
<feature type="transmembrane region" description="Helical" evidence="3">
    <location>
        <begin position="410"/>
        <end position="438"/>
    </location>
</feature>
<dbReference type="PANTHER" id="PTHR22550:SF9">
    <property type="entry name" value="STAGE V SPORULATION PROTEIN AF"/>
    <property type="match status" value="1"/>
</dbReference>
<keyword evidence="3" id="KW-1133">Transmembrane helix</keyword>
<dbReference type="AlphaFoldDB" id="A0AAE3FIA0"/>
<dbReference type="InterPro" id="IPR004995">
    <property type="entry name" value="Spore_Ger"/>
</dbReference>
<sequence length="471" mass="52168">MQILTVKLLQKTEANVEYREIIARLDAALGVGRSFDVTKREFSAARGSAQASFYSVAGLCDGEAAEKMIRFAVLADSPKTCMDSLPHPDVMLTDDIAALTSAVISGRGVLAVEGADKAAVIDIKSYPLRSVDEPENDKVLRGPRDGFGESLVRNTALIRRRLRDPKLITEKFTVGDPAQCDVVMCYVDGKAPDRLVSALRKKLSSLKTESLNMSQQSLAECLIKTGWYNPFPKIRYTERPDAAAAMLEEGSVTVICDNSPQVMFLPTSIFDFLQETDDYYFPPVVGSYLRITRMLIFFLALVLTPMWYLLVKTPDSLPDWLSFIKINEPAAVPLLFQLLIAEFMIDGLKLASLNTPSMLSNSLSVVGGLILGDYAVQADWFSPQTILYMAIVAIASFTQQSYELGYAVKFLRIFLLVASEFLGWWGFALGLAAAVLLIALNRTVDGSRSYLYPLIPFNGRALSRLFLRRKK</sequence>
<evidence type="ECO:0000256" key="3">
    <source>
        <dbReference type="SAM" id="Phobius"/>
    </source>
</evidence>
<dbReference type="PIRSF" id="PIRSF005690">
    <property type="entry name" value="GerBA"/>
    <property type="match status" value="1"/>
</dbReference>
<comment type="similarity">
    <text evidence="1">Belongs to the GerABKA family.</text>
</comment>
<feature type="transmembrane region" description="Helical" evidence="3">
    <location>
        <begin position="291"/>
        <end position="310"/>
    </location>
</feature>
<dbReference type="EMBL" id="JALEMU010000140">
    <property type="protein sequence ID" value="MCI5756354.1"/>
    <property type="molecule type" value="Genomic_DNA"/>
</dbReference>
<evidence type="ECO:0000256" key="2">
    <source>
        <dbReference type="ARBA" id="ARBA00023136"/>
    </source>
</evidence>
<accession>A0AAE3FIA0</accession>
<reference evidence="4 5" key="1">
    <citation type="submission" date="2022-03" db="EMBL/GenBank/DDBJ databases">
        <title>Metagenome-assembled genomes from swine fecal metagenomes.</title>
        <authorList>
            <person name="Holman D.B."/>
            <person name="Kommadath A."/>
        </authorList>
    </citation>
    <scope>NUCLEOTIDE SEQUENCE [LARGE SCALE GENOMIC DNA]</scope>
    <source>
        <strain evidence="4">SUG147</strain>
    </source>
</reference>
<keyword evidence="3" id="KW-0812">Transmembrane</keyword>
<organism evidence="4 5">
    <name type="scientific">Candidatus Colimorpha enterica</name>
    <dbReference type="NCBI Taxonomy" id="3083063"/>
    <lineage>
        <taxon>Bacteria</taxon>
        <taxon>Pseudomonadati</taxon>
        <taxon>Bacteroidota</taxon>
        <taxon>Bacteroidia</taxon>
        <taxon>Bacteroidales</taxon>
        <taxon>Candidatus Colimorpha</taxon>
    </lineage>
</organism>
<dbReference type="GO" id="GO:0016020">
    <property type="term" value="C:membrane"/>
    <property type="evidence" value="ECO:0007669"/>
    <property type="project" value="InterPro"/>
</dbReference>
<evidence type="ECO:0000313" key="5">
    <source>
        <dbReference type="Proteomes" id="UP001139365"/>
    </source>
</evidence>
<comment type="caution">
    <text evidence="4">The sequence shown here is derived from an EMBL/GenBank/DDBJ whole genome shotgun (WGS) entry which is preliminary data.</text>
</comment>
<proteinExistence type="inferred from homology"/>
<gene>
    <name evidence="4" type="ORF">MR241_08710</name>
</gene>
<name>A0AAE3FIA0_9BACT</name>
<dbReference type="PANTHER" id="PTHR22550">
    <property type="entry name" value="SPORE GERMINATION PROTEIN"/>
    <property type="match status" value="1"/>
</dbReference>
<evidence type="ECO:0000313" key="4">
    <source>
        <dbReference type="EMBL" id="MCI5756354.1"/>
    </source>
</evidence>
<feature type="transmembrane region" description="Helical" evidence="3">
    <location>
        <begin position="330"/>
        <end position="351"/>
    </location>
</feature>
<keyword evidence="2 3" id="KW-0472">Membrane</keyword>
<dbReference type="GO" id="GO:0009847">
    <property type="term" value="P:spore germination"/>
    <property type="evidence" value="ECO:0007669"/>
    <property type="project" value="InterPro"/>
</dbReference>
<protein>
    <submittedName>
        <fullName evidence="4">Spore germination protein</fullName>
    </submittedName>
</protein>
<evidence type="ECO:0000256" key="1">
    <source>
        <dbReference type="ARBA" id="ARBA00005278"/>
    </source>
</evidence>